<dbReference type="SUPFAM" id="SSF53850">
    <property type="entry name" value="Periplasmic binding protein-like II"/>
    <property type="match status" value="1"/>
</dbReference>
<evidence type="ECO:0000313" key="2">
    <source>
        <dbReference type="EMBL" id="RAV19163.1"/>
    </source>
</evidence>
<dbReference type="EMBL" id="QMFB01000013">
    <property type="protein sequence ID" value="RAV19163.1"/>
    <property type="molecule type" value="Genomic_DNA"/>
</dbReference>
<evidence type="ECO:0000256" key="1">
    <source>
        <dbReference type="SAM" id="MobiDB-lite"/>
    </source>
</evidence>
<dbReference type="InterPro" id="IPR050490">
    <property type="entry name" value="Bact_solute-bd_prot1"/>
</dbReference>
<gene>
    <name evidence="2" type="ORF">DQG23_21735</name>
</gene>
<dbReference type="AlphaFoldDB" id="A0A329MKB7"/>
<accession>A0A329MKB7</accession>
<dbReference type="Proteomes" id="UP000250369">
    <property type="component" value="Unassembled WGS sequence"/>
</dbReference>
<protein>
    <submittedName>
        <fullName evidence="2">ABC transporter substrate-binding protein</fullName>
    </submittedName>
</protein>
<proteinExistence type="predicted"/>
<comment type="caution">
    <text evidence="2">The sequence shown here is derived from an EMBL/GenBank/DDBJ whole genome shotgun (WGS) entry which is preliminary data.</text>
</comment>
<name>A0A329MKB7_9BACL</name>
<reference evidence="2 3" key="1">
    <citation type="journal article" date="2009" name="Int. J. Syst. Evol. Microbiol.">
        <title>Paenibacillus contaminans sp. nov., isolated from a contaminated laboratory plate.</title>
        <authorList>
            <person name="Chou J.H."/>
            <person name="Lee J.H."/>
            <person name="Lin M.C."/>
            <person name="Chang P.S."/>
            <person name="Arun A.B."/>
            <person name="Young C.C."/>
            <person name="Chen W.M."/>
        </authorList>
    </citation>
    <scope>NUCLEOTIDE SEQUENCE [LARGE SCALE GENOMIC DNA]</scope>
    <source>
        <strain evidence="2 3">CKOBP-6</strain>
    </source>
</reference>
<keyword evidence="3" id="KW-1185">Reference proteome</keyword>
<organism evidence="2 3">
    <name type="scientific">Paenibacillus contaminans</name>
    <dbReference type="NCBI Taxonomy" id="450362"/>
    <lineage>
        <taxon>Bacteria</taxon>
        <taxon>Bacillati</taxon>
        <taxon>Bacillota</taxon>
        <taxon>Bacilli</taxon>
        <taxon>Bacillales</taxon>
        <taxon>Paenibacillaceae</taxon>
        <taxon>Paenibacillus</taxon>
    </lineage>
</organism>
<dbReference type="Gene3D" id="3.40.190.10">
    <property type="entry name" value="Periplasmic binding protein-like II"/>
    <property type="match status" value="1"/>
</dbReference>
<dbReference type="PANTHER" id="PTHR43649">
    <property type="entry name" value="ARABINOSE-BINDING PROTEIN-RELATED"/>
    <property type="match status" value="1"/>
</dbReference>
<evidence type="ECO:0000313" key="3">
    <source>
        <dbReference type="Proteomes" id="UP000250369"/>
    </source>
</evidence>
<feature type="region of interest" description="Disordered" evidence="1">
    <location>
        <begin position="68"/>
        <end position="95"/>
    </location>
</feature>
<dbReference type="PANTHER" id="PTHR43649:SF12">
    <property type="entry name" value="DIACETYLCHITOBIOSE BINDING PROTEIN DASA"/>
    <property type="match status" value="1"/>
</dbReference>
<sequence length="537" mass="59530">MVIKPSIYRGFFDVIVLLTTAMPARQSCQYKKTGGVKMAIKRPRWKASKTFSICLLTALAVTACSSSGNGGSGSSPSSSPAAVKESGSAASEKPNDAVYAENGLPKDQKVTLKVGFFEGGMGREWFDYAMDSFKKKFPNVSFEVVYSPEIAGITSTKISANNKDDMFDMFSGGLPGGNDAINALVTSGKLESQEDLWDRKAYDNGGKTLKELAYPGYFEGAPRIMGKTYALPNAGYGTGLFYNKKLFAQNGWNENPNTWDEFVKLGEDIKAKNIIPISYPGVYPEYLHNAFGAWKYFEMAEINGNLKSFDDAFRNYKLPYYSSPEAKAVWERIYELGKKGFFPKGVAGLNHTQSQMQVLQGKAAMVATGVWVGNEMKDSTPDGFEWGFMVVPMGNKPDSTKWLRFFAANGFYIWSEKPDLNKKWAKEFNVWMWSMDVQQLISEKGGAMPVRNDFLTDPKRADKLQDAVKNMLAYMDKNKVQGETEAHNFVLTDPAAAQAGKVIQEMITEVTEGKLDPVPLLDKADGFMKKAIEAQKK</sequence>